<dbReference type="PRINTS" id="PR00328">
    <property type="entry name" value="SAR1GTPBP"/>
</dbReference>
<dbReference type="NCBIfam" id="TIGR00231">
    <property type="entry name" value="small_GTP"/>
    <property type="match status" value="1"/>
</dbReference>
<dbReference type="InParanoid" id="A0A0D2UNL0"/>
<organism evidence="7 8">
    <name type="scientific">Capsaspora owczarzaki (strain ATCC 30864)</name>
    <dbReference type="NCBI Taxonomy" id="595528"/>
    <lineage>
        <taxon>Eukaryota</taxon>
        <taxon>Filasterea</taxon>
        <taxon>Capsaspora</taxon>
    </lineage>
</organism>
<dbReference type="InterPro" id="IPR006689">
    <property type="entry name" value="Small_GTPase_ARF/SAR"/>
</dbReference>
<dbReference type="SUPFAM" id="SSF52540">
    <property type="entry name" value="P-loop containing nucleoside triphosphate hydrolases"/>
    <property type="match status" value="1"/>
</dbReference>
<evidence type="ECO:0000313" key="8">
    <source>
        <dbReference type="Proteomes" id="UP000008743"/>
    </source>
</evidence>
<evidence type="ECO:0000313" key="7">
    <source>
        <dbReference type="EMBL" id="KJE96566.1"/>
    </source>
</evidence>
<keyword evidence="5" id="KW-0479">Metal-binding</keyword>
<dbReference type="SMART" id="SM00177">
    <property type="entry name" value="ARF"/>
    <property type="match status" value="1"/>
</dbReference>
<evidence type="ECO:0000256" key="3">
    <source>
        <dbReference type="ARBA" id="ARBA00023134"/>
    </source>
</evidence>
<dbReference type="GO" id="GO:0046872">
    <property type="term" value="F:metal ion binding"/>
    <property type="evidence" value="ECO:0007669"/>
    <property type="project" value="UniProtKB-KW"/>
</dbReference>
<comment type="similarity">
    <text evidence="1 6">Belongs to the small GTPase superfamily. Arf family.</text>
</comment>
<keyword evidence="3 4" id="KW-0342">GTP-binding</keyword>
<evidence type="ECO:0000256" key="4">
    <source>
        <dbReference type="PIRSR" id="PIRSR606689-1"/>
    </source>
</evidence>
<evidence type="ECO:0000256" key="6">
    <source>
        <dbReference type="RuleBase" id="RU003925"/>
    </source>
</evidence>
<feature type="binding site" evidence="4">
    <location>
        <begin position="132"/>
        <end position="135"/>
    </location>
    <ligand>
        <name>GTP</name>
        <dbReference type="ChEBI" id="CHEBI:37565"/>
    </ligand>
</feature>
<reference evidence="8" key="1">
    <citation type="submission" date="2011-02" db="EMBL/GenBank/DDBJ databases">
        <title>The Genome Sequence of Capsaspora owczarzaki ATCC 30864.</title>
        <authorList>
            <person name="Russ C."/>
            <person name="Cuomo C."/>
            <person name="Burger G."/>
            <person name="Gray M.W."/>
            <person name="Holland P.W.H."/>
            <person name="King N."/>
            <person name="Lang F.B.F."/>
            <person name="Roger A.J."/>
            <person name="Ruiz-Trillo I."/>
            <person name="Young S.K."/>
            <person name="Zeng Q."/>
            <person name="Gargeya S."/>
            <person name="Alvarado L."/>
            <person name="Berlin A."/>
            <person name="Chapman S.B."/>
            <person name="Chen Z."/>
            <person name="Freedman E."/>
            <person name="Gellesch M."/>
            <person name="Goldberg J."/>
            <person name="Griggs A."/>
            <person name="Gujja S."/>
            <person name="Heilman E."/>
            <person name="Heiman D."/>
            <person name="Howarth C."/>
            <person name="Mehta T."/>
            <person name="Neiman D."/>
            <person name="Pearson M."/>
            <person name="Roberts A."/>
            <person name="Saif S."/>
            <person name="Shea T."/>
            <person name="Shenoy N."/>
            <person name="Sisk P."/>
            <person name="Stolte C."/>
            <person name="Sykes S."/>
            <person name="White J."/>
            <person name="Yandava C."/>
            <person name="Haas B."/>
            <person name="Nusbaum C."/>
            <person name="Birren B."/>
        </authorList>
    </citation>
    <scope>NUCLEOTIDE SEQUENCE</scope>
    <source>
        <strain evidence="8">ATCC 30864</strain>
    </source>
</reference>
<dbReference type="PANTHER" id="PTHR11711">
    <property type="entry name" value="ADP RIBOSYLATION FACTOR-RELATED"/>
    <property type="match status" value="1"/>
</dbReference>
<proteinExistence type="inferred from homology"/>
<gene>
    <name evidence="7" type="ORF">CAOG_006868</name>
</gene>
<evidence type="ECO:0000256" key="5">
    <source>
        <dbReference type="PIRSR" id="PIRSR606689-2"/>
    </source>
</evidence>
<dbReference type="GO" id="GO:0005525">
    <property type="term" value="F:GTP binding"/>
    <property type="evidence" value="ECO:0007669"/>
    <property type="project" value="UniProtKB-KW"/>
</dbReference>
<dbReference type="InterPro" id="IPR027417">
    <property type="entry name" value="P-loop_NTPase"/>
</dbReference>
<dbReference type="InterPro" id="IPR005225">
    <property type="entry name" value="Small_GTP-bd"/>
</dbReference>
<feature type="binding site" evidence="4">
    <location>
        <position position="76"/>
    </location>
    <ligand>
        <name>GTP</name>
        <dbReference type="ChEBI" id="CHEBI:37565"/>
    </ligand>
</feature>
<dbReference type="STRING" id="595528.A0A0D2UNL0"/>
<dbReference type="Gene3D" id="3.40.50.300">
    <property type="entry name" value="P-loop containing nucleotide triphosphate hydrolases"/>
    <property type="match status" value="1"/>
</dbReference>
<dbReference type="RefSeq" id="XP_004344489.1">
    <property type="nucleotide sequence ID" value="XM_004344439.2"/>
</dbReference>
<dbReference type="OMA" id="GQAVETC"/>
<name>A0A0D2UNL0_CAPO3</name>
<feature type="binding site" evidence="5">
    <location>
        <position position="54"/>
    </location>
    <ligand>
        <name>Mg(2+)</name>
        <dbReference type="ChEBI" id="CHEBI:18420"/>
    </ligand>
</feature>
<feature type="binding site" evidence="5">
    <location>
        <position position="37"/>
    </location>
    <ligand>
        <name>Mg(2+)</name>
        <dbReference type="ChEBI" id="CHEBI:18420"/>
    </ligand>
</feature>
<dbReference type="FunFam" id="3.40.50.300:FF:000412">
    <property type="entry name" value="ADP-ribosylation factor 1"/>
    <property type="match status" value="1"/>
</dbReference>
<protein>
    <submittedName>
        <fullName evidence="7">ADP-ribosylation factor 1</fullName>
    </submittedName>
</protein>
<dbReference type="SMART" id="SM00178">
    <property type="entry name" value="SAR"/>
    <property type="match status" value="1"/>
</dbReference>
<dbReference type="Proteomes" id="UP000008743">
    <property type="component" value="Unassembled WGS sequence"/>
</dbReference>
<dbReference type="PROSITE" id="PS51417">
    <property type="entry name" value="ARF"/>
    <property type="match status" value="1"/>
</dbReference>
<dbReference type="CDD" id="cd00878">
    <property type="entry name" value="Arf_Arl"/>
    <property type="match status" value="1"/>
</dbReference>
<dbReference type="AlphaFoldDB" id="A0A0D2UNL0"/>
<sequence length="194" mass="21672">MGLLVSKISQALESLGSVFSNRQARIVMIGLDAAGKTTILYKLKLDEAVQTLPTIGFNVETIQHNRLTMTVWDIGGQHKIRPLWRHYYHGTDAVIFVVDSADRERLFEAQDELQKVMSSDELARACILVFANKQDVSGSVSANEMAEQLGLFKSTHRQRLWHVQPCCAKTGQGLVEGLQELARMLKSQPASVDY</sequence>
<dbReference type="EMBL" id="KE346371">
    <property type="protein sequence ID" value="KJE96566.1"/>
    <property type="molecule type" value="Genomic_DNA"/>
</dbReference>
<dbReference type="PROSITE" id="PS51419">
    <property type="entry name" value="RAB"/>
    <property type="match status" value="1"/>
</dbReference>
<evidence type="ECO:0000256" key="1">
    <source>
        <dbReference type="ARBA" id="ARBA00010290"/>
    </source>
</evidence>
<dbReference type="PhylomeDB" id="A0A0D2UNL0"/>
<dbReference type="eggNOG" id="KOG0070">
    <property type="taxonomic scope" value="Eukaryota"/>
</dbReference>
<dbReference type="OrthoDB" id="2011769at2759"/>
<accession>A0A0D2UNL0</accession>
<keyword evidence="2 4" id="KW-0547">Nucleotide-binding</keyword>
<keyword evidence="5" id="KW-0460">Magnesium</keyword>
<dbReference type="GO" id="GO:0030010">
    <property type="term" value="P:establishment of cell polarity"/>
    <property type="evidence" value="ECO:0007669"/>
    <property type="project" value="UniProtKB-ARBA"/>
</dbReference>
<keyword evidence="8" id="KW-1185">Reference proteome</keyword>
<feature type="binding site" evidence="4">
    <location>
        <begin position="30"/>
        <end position="37"/>
    </location>
    <ligand>
        <name>GTP</name>
        <dbReference type="ChEBI" id="CHEBI:37565"/>
    </ligand>
</feature>
<dbReference type="GO" id="GO:0003924">
    <property type="term" value="F:GTPase activity"/>
    <property type="evidence" value="ECO:0007669"/>
    <property type="project" value="InterPro"/>
</dbReference>
<dbReference type="Pfam" id="PF00025">
    <property type="entry name" value="Arf"/>
    <property type="match status" value="1"/>
</dbReference>
<dbReference type="SMART" id="SM00175">
    <property type="entry name" value="RAB"/>
    <property type="match status" value="1"/>
</dbReference>
<dbReference type="InterPro" id="IPR024156">
    <property type="entry name" value="Small_GTPase_ARF"/>
</dbReference>
<evidence type="ECO:0000256" key="2">
    <source>
        <dbReference type="ARBA" id="ARBA00022741"/>
    </source>
</evidence>